<dbReference type="SMART" id="SM00478">
    <property type="entry name" value="ENDO3c"/>
    <property type="match status" value="1"/>
</dbReference>
<dbReference type="PANTHER" id="PTHR43003">
    <property type="entry name" value="DNA-3-METHYLADENINE GLYCOSYLASE"/>
    <property type="match status" value="1"/>
</dbReference>
<dbReference type="Proteomes" id="UP000253570">
    <property type="component" value="Unassembled WGS sequence"/>
</dbReference>
<accession>A0A368DRB8</accession>
<evidence type="ECO:0000256" key="4">
    <source>
        <dbReference type="ARBA" id="ARBA00022763"/>
    </source>
</evidence>
<evidence type="ECO:0000313" key="8">
    <source>
        <dbReference type="Proteomes" id="UP000253570"/>
    </source>
</evidence>
<dbReference type="Gene3D" id="1.10.1670.40">
    <property type="match status" value="1"/>
</dbReference>
<proteinExistence type="inferred from homology"/>
<dbReference type="EMBL" id="QOQD01000002">
    <property type="protein sequence ID" value="RCL74359.1"/>
    <property type="molecule type" value="Genomic_DNA"/>
</dbReference>
<dbReference type="GO" id="GO:0006307">
    <property type="term" value="P:DNA alkylation repair"/>
    <property type="evidence" value="ECO:0007669"/>
    <property type="project" value="TreeGrafter"/>
</dbReference>
<evidence type="ECO:0000259" key="6">
    <source>
        <dbReference type="SMART" id="SM00478"/>
    </source>
</evidence>
<dbReference type="InterPro" id="IPR051912">
    <property type="entry name" value="Alkylbase_DNA_Glycosylase/TA"/>
</dbReference>
<dbReference type="Gene3D" id="1.10.340.30">
    <property type="entry name" value="Hypothetical protein, domain 2"/>
    <property type="match status" value="1"/>
</dbReference>
<name>A0A368DRB8_9PROT</name>
<dbReference type="GO" id="GO:0032131">
    <property type="term" value="F:alkylated DNA binding"/>
    <property type="evidence" value="ECO:0007669"/>
    <property type="project" value="TreeGrafter"/>
</dbReference>
<evidence type="ECO:0000256" key="1">
    <source>
        <dbReference type="ARBA" id="ARBA00000086"/>
    </source>
</evidence>
<evidence type="ECO:0000313" key="7">
    <source>
        <dbReference type="EMBL" id="RCL74359.1"/>
    </source>
</evidence>
<dbReference type="InterPro" id="IPR003265">
    <property type="entry name" value="HhH-GPD_domain"/>
</dbReference>
<feature type="domain" description="HhH-GPD" evidence="6">
    <location>
        <begin position="47"/>
        <end position="205"/>
    </location>
</feature>
<dbReference type="EC" id="3.2.2.21" evidence="3"/>
<reference evidence="7 8" key="1">
    <citation type="journal article" date="2018" name="Microbiome">
        <title>Fine metagenomic profile of the Mediterranean stratified and mixed water columns revealed by assembly and recruitment.</title>
        <authorList>
            <person name="Haro-Moreno J.M."/>
            <person name="Lopez-Perez M."/>
            <person name="De La Torre J.R."/>
            <person name="Picazo A."/>
            <person name="Camacho A."/>
            <person name="Rodriguez-Valera F."/>
        </authorList>
    </citation>
    <scope>NUCLEOTIDE SEQUENCE [LARGE SCALE GENOMIC DNA]</scope>
    <source>
        <strain evidence="7">MED-G57</strain>
    </source>
</reference>
<comment type="similarity">
    <text evidence="2">Belongs to the alkylbase DNA glycosidase AlkA family.</text>
</comment>
<gene>
    <name evidence="7" type="ORF">DBW71_01135</name>
</gene>
<comment type="caution">
    <text evidence="7">The sequence shown here is derived from an EMBL/GenBank/DDBJ whole genome shotgun (WGS) entry which is preliminary data.</text>
</comment>
<evidence type="ECO:0000256" key="2">
    <source>
        <dbReference type="ARBA" id="ARBA00010817"/>
    </source>
</evidence>
<protein>
    <recommendedName>
        <fullName evidence="3">DNA-3-methyladenine glycosylase II</fullName>
        <ecNumber evidence="3">3.2.2.21</ecNumber>
    </recommendedName>
</protein>
<dbReference type="PANTHER" id="PTHR43003:SF5">
    <property type="entry name" value="DNA-3-METHYLADENINE GLYCOSYLASE"/>
    <property type="match status" value="1"/>
</dbReference>
<dbReference type="SUPFAM" id="SSF48150">
    <property type="entry name" value="DNA-glycosylase"/>
    <property type="match status" value="1"/>
</dbReference>
<dbReference type="Pfam" id="PF00730">
    <property type="entry name" value="HhH-GPD"/>
    <property type="match status" value="1"/>
</dbReference>
<dbReference type="CDD" id="cd00056">
    <property type="entry name" value="ENDO3c"/>
    <property type="match status" value="1"/>
</dbReference>
<dbReference type="AlphaFoldDB" id="A0A368DRB8"/>
<dbReference type="FunFam" id="1.10.340.30:FF:000004">
    <property type="entry name" value="DNA-3-methyladenine glycosylase II"/>
    <property type="match status" value="1"/>
</dbReference>
<dbReference type="GO" id="GO:0006285">
    <property type="term" value="P:base-excision repair, AP site formation"/>
    <property type="evidence" value="ECO:0007669"/>
    <property type="project" value="TreeGrafter"/>
</dbReference>
<sequence>MKPIYWNDAIRKLGASDPILKKIIEKNQDKVLTTRRNAFDTLIKAIIGQQISVKAAESVYNKLVDRIGPKVSPKIVQSCQRETLKQVGLSRQKVDYILNISEFFIQNPDLVSDEYLEIASIADITNNFIKIKGIGSWTVEMFLIFYAMKPDILPLKDIGLLNAIKNVYDLRQLSKEDQLEKIVEISDCWRPYRTVATWYLWLFIDDELVEY</sequence>
<evidence type="ECO:0000256" key="5">
    <source>
        <dbReference type="ARBA" id="ARBA00023204"/>
    </source>
</evidence>
<dbReference type="GO" id="GO:0005737">
    <property type="term" value="C:cytoplasm"/>
    <property type="evidence" value="ECO:0007669"/>
    <property type="project" value="TreeGrafter"/>
</dbReference>
<keyword evidence="4" id="KW-0227">DNA damage</keyword>
<dbReference type="GO" id="GO:0032993">
    <property type="term" value="C:protein-DNA complex"/>
    <property type="evidence" value="ECO:0007669"/>
    <property type="project" value="TreeGrafter"/>
</dbReference>
<evidence type="ECO:0000256" key="3">
    <source>
        <dbReference type="ARBA" id="ARBA00012000"/>
    </source>
</evidence>
<dbReference type="InterPro" id="IPR011257">
    <property type="entry name" value="DNA_glycosylase"/>
</dbReference>
<keyword evidence="5" id="KW-0234">DNA repair</keyword>
<dbReference type="GO" id="GO:0043916">
    <property type="term" value="F:DNA-7-methylguanine glycosylase activity"/>
    <property type="evidence" value="ECO:0007669"/>
    <property type="project" value="TreeGrafter"/>
</dbReference>
<organism evidence="7 8">
    <name type="scientific">PS1 clade bacterium</name>
    <dbReference type="NCBI Taxonomy" id="2175152"/>
    <lineage>
        <taxon>Bacteria</taxon>
        <taxon>Pseudomonadati</taxon>
        <taxon>Pseudomonadota</taxon>
        <taxon>Alphaproteobacteria</taxon>
        <taxon>PS1 clade</taxon>
    </lineage>
</organism>
<comment type="catalytic activity">
    <reaction evidence="1">
        <text>Hydrolysis of alkylated DNA, releasing 3-methyladenine, 3-methylguanine, 7-methylguanine and 7-methyladenine.</text>
        <dbReference type="EC" id="3.2.2.21"/>
    </reaction>
</comment>
<dbReference type="GO" id="GO:0008725">
    <property type="term" value="F:DNA-3-methyladenine glycosylase activity"/>
    <property type="evidence" value="ECO:0007669"/>
    <property type="project" value="TreeGrafter"/>
</dbReference>